<reference evidence="1" key="1">
    <citation type="submission" date="2020-07" db="EMBL/GenBank/DDBJ databases">
        <title>Multicomponent nature underlies the extraordinary mechanical properties of spider dragline silk.</title>
        <authorList>
            <person name="Kono N."/>
            <person name="Nakamura H."/>
            <person name="Mori M."/>
            <person name="Yoshida Y."/>
            <person name="Ohtoshi R."/>
            <person name="Malay A.D."/>
            <person name="Moran D.A.P."/>
            <person name="Tomita M."/>
            <person name="Numata K."/>
            <person name="Arakawa K."/>
        </authorList>
    </citation>
    <scope>NUCLEOTIDE SEQUENCE</scope>
</reference>
<sequence length="85" mass="9532">MPSKKLSNLDGADQLSCFPGGRLEYSFADRLICGLEPEIGSPLLHSFFSEYILDPRVEGKGGKRRKFNSGLYHKSLLSVKRNVKM</sequence>
<dbReference type="AlphaFoldDB" id="A0A8X6LNJ5"/>
<accession>A0A8X6LNJ5</accession>
<evidence type="ECO:0000313" key="2">
    <source>
        <dbReference type="Proteomes" id="UP000887116"/>
    </source>
</evidence>
<dbReference type="Proteomes" id="UP000887116">
    <property type="component" value="Unassembled WGS sequence"/>
</dbReference>
<protein>
    <submittedName>
        <fullName evidence="1">Uncharacterized protein</fullName>
    </submittedName>
</protein>
<organism evidence="1 2">
    <name type="scientific">Trichonephila clavata</name>
    <name type="common">Joro spider</name>
    <name type="synonym">Nephila clavata</name>
    <dbReference type="NCBI Taxonomy" id="2740835"/>
    <lineage>
        <taxon>Eukaryota</taxon>
        <taxon>Metazoa</taxon>
        <taxon>Ecdysozoa</taxon>
        <taxon>Arthropoda</taxon>
        <taxon>Chelicerata</taxon>
        <taxon>Arachnida</taxon>
        <taxon>Araneae</taxon>
        <taxon>Araneomorphae</taxon>
        <taxon>Entelegynae</taxon>
        <taxon>Araneoidea</taxon>
        <taxon>Nephilidae</taxon>
        <taxon>Trichonephila</taxon>
    </lineage>
</organism>
<name>A0A8X6LNJ5_TRICU</name>
<dbReference type="OrthoDB" id="10272207at2759"/>
<evidence type="ECO:0000313" key="1">
    <source>
        <dbReference type="EMBL" id="GFR16315.1"/>
    </source>
</evidence>
<proteinExistence type="predicted"/>
<keyword evidence="2" id="KW-1185">Reference proteome</keyword>
<dbReference type="EMBL" id="BMAO01007489">
    <property type="protein sequence ID" value="GFR16315.1"/>
    <property type="molecule type" value="Genomic_DNA"/>
</dbReference>
<gene>
    <name evidence="1" type="ORF">TNCT_2961</name>
</gene>
<comment type="caution">
    <text evidence="1">The sequence shown here is derived from an EMBL/GenBank/DDBJ whole genome shotgun (WGS) entry which is preliminary data.</text>
</comment>